<evidence type="ECO:0000256" key="2">
    <source>
        <dbReference type="ARBA" id="ARBA00008537"/>
    </source>
</evidence>
<dbReference type="PROSITE" id="PS50850">
    <property type="entry name" value="MFS"/>
    <property type="match status" value="1"/>
</dbReference>
<name>A0A6I2F8L3_9MICO</name>
<dbReference type="Gene3D" id="1.20.1720.10">
    <property type="entry name" value="Multidrug resistance protein D"/>
    <property type="match status" value="1"/>
</dbReference>
<feature type="domain" description="Major facilitator superfamily (MFS) profile" evidence="9">
    <location>
        <begin position="47"/>
        <end position="508"/>
    </location>
</feature>
<dbReference type="InterPro" id="IPR011701">
    <property type="entry name" value="MFS"/>
</dbReference>
<comment type="subcellular location">
    <subcellularLocation>
        <location evidence="1">Cell membrane</location>
        <topology evidence="1">Multi-pass membrane protein</topology>
    </subcellularLocation>
</comment>
<dbReference type="InterPro" id="IPR036259">
    <property type="entry name" value="MFS_trans_sf"/>
</dbReference>
<evidence type="ECO:0000256" key="5">
    <source>
        <dbReference type="ARBA" id="ARBA00022692"/>
    </source>
</evidence>
<keyword evidence="7 8" id="KW-0472">Membrane</keyword>
<keyword evidence="4" id="KW-1003">Cell membrane</keyword>
<evidence type="ECO:0000256" key="3">
    <source>
        <dbReference type="ARBA" id="ARBA00022448"/>
    </source>
</evidence>
<feature type="transmembrane region" description="Helical" evidence="8">
    <location>
        <begin position="175"/>
        <end position="195"/>
    </location>
</feature>
<keyword evidence="5 8" id="KW-0812">Transmembrane</keyword>
<feature type="transmembrane region" description="Helical" evidence="8">
    <location>
        <begin position="143"/>
        <end position="163"/>
    </location>
</feature>
<protein>
    <submittedName>
        <fullName evidence="10">DHA2 family efflux MFS transporter permease subunit</fullName>
    </submittedName>
</protein>
<dbReference type="InterPro" id="IPR004638">
    <property type="entry name" value="EmrB-like"/>
</dbReference>
<dbReference type="Pfam" id="PF07690">
    <property type="entry name" value="MFS_1"/>
    <property type="match status" value="1"/>
</dbReference>
<feature type="transmembrane region" description="Helical" evidence="8">
    <location>
        <begin position="85"/>
        <end position="105"/>
    </location>
</feature>
<dbReference type="GO" id="GO:0005886">
    <property type="term" value="C:plasma membrane"/>
    <property type="evidence" value="ECO:0007669"/>
    <property type="project" value="UniProtKB-SubCell"/>
</dbReference>
<feature type="transmembrane region" description="Helical" evidence="8">
    <location>
        <begin position="270"/>
        <end position="292"/>
    </location>
</feature>
<reference evidence="10 11" key="1">
    <citation type="submission" date="2019-10" db="EMBL/GenBank/DDBJ databases">
        <authorList>
            <person name="Nie G."/>
            <person name="Ming H."/>
            <person name="Yi B."/>
        </authorList>
    </citation>
    <scope>NUCLEOTIDE SEQUENCE [LARGE SCALE GENOMIC DNA]</scope>
    <source>
        <strain evidence="10 11">CFH 90414</strain>
    </source>
</reference>
<evidence type="ECO:0000313" key="11">
    <source>
        <dbReference type="Proteomes" id="UP000431080"/>
    </source>
</evidence>
<feature type="transmembrane region" description="Helical" evidence="8">
    <location>
        <begin position="440"/>
        <end position="461"/>
    </location>
</feature>
<evidence type="ECO:0000313" key="10">
    <source>
        <dbReference type="EMBL" id="MRG60959.1"/>
    </source>
</evidence>
<keyword evidence="6 8" id="KW-1133">Transmembrane helix</keyword>
<dbReference type="RefSeq" id="WP_312855185.1">
    <property type="nucleotide sequence ID" value="NZ_WJIF01000008.1"/>
</dbReference>
<dbReference type="NCBIfam" id="TIGR00711">
    <property type="entry name" value="efflux_EmrB"/>
    <property type="match status" value="1"/>
</dbReference>
<feature type="transmembrane region" description="Helical" evidence="8">
    <location>
        <begin position="401"/>
        <end position="428"/>
    </location>
</feature>
<dbReference type="PANTHER" id="PTHR42718:SF9">
    <property type="entry name" value="MAJOR FACILITATOR SUPERFAMILY MULTIDRUG TRANSPORTER MFSC"/>
    <property type="match status" value="1"/>
</dbReference>
<dbReference type="Proteomes" id="UP000431080">
    <property type="component" value="Unassembled WGS sequence"/>
</dbReference>
<proteinExistence type="inferred from homology"/>
<comment type="similarity">
    <text evidence="2">Belongs to the major facilitator superfamily. EmrB family.</text>
</comment>
<feature type="transmembrane region" description="Helical" evidence="8">
    <location>
        <begin position="112"/>
        <end position="131"/>
    </location>
</feature>
<organism evidence="10 11">
    <name type="scientific">Agromyces agglutinans</name>
    <dbReference type="NCBI Taxonomy" id="2662258"/>
    <lineage>
        <taxon>Bacteria</taxon>
        <taxon>Bacillati</taxon>
        <taxon>Actinomycetota</taxon>
        <taxon>Actinomycetes</taxon>
        <taxon>Micrococcales</taxon>
        <taxon>Microbacteriaceae</taxon>
        <taxon>Agromyces</taxon>
    </lineage>
</organism>
<accession>A0A6I2F8L3</accession>
<feature type="transmembrane region" description="Helical" evidence="8">
    <location>
        <begin position="377"/>
        <end position="395"/>
    </location>
</feature>
<comment type="caution">
    <text evidence="10">The sequence shown here is derived from an EMBL/GenBank/DDBJ whole genome shotgun (WGS) entry which is preliminary data.</text>
</comment>
<feature type="transmembrane region" description="Helical" evidence="8">
    <location>
        <begin position="47"/>
        <end position="73"/>
    </location>
</feature>
<keyword evidence="11" id="KW-1185">Reference proteome</keyword>
<evidence type="ECO:0000256" key="4">
    <source>
        <dbReference type="ARBA" id="ARBA00022475"/>
    </source>
</evidence>
<dbReference type="GO" id="GO:0022857">
    <property type="term" value="F:transmembrane transporter activity"/>
    <property type="evidence" value="ECO:0007669"/>
    <property type="project" value="InterPro"/>
</dbReference>
<feature type="transmembrane region" description="Helical" evidence="8">
    <location>
        <begin position="313"/>
        <end position="336"/>
    </location>
</feature>
<feature type="transmembrane region" description="Helical" evidence="8">
    <location>
        <begin position="348"/>
        <end position="365"/>
    </location>
</feature>
<evidence type="ECO:0000256" key="8">
    <source>
        <dbReference type="SAM" id="Phobius"/>
    </source>
</evidence>
<dbReference type="SUPFAM" id="SSF103473">
    <property type="entry name" value="MFS general substrate transporter"/>
    <property type="match status" value="1"/>
</dbReference>
<dbReference type="CDD" id="cd17503">
    <property type="entry name" value="MFS_LmrB_MDR_like"/>
    <property type="match status" value="1"/>
</dbReference>
<evidence type="ECO:0000259" key="9">
    <source>
        <dbReference type="PROSITE" id="PS50850"/>
    </source>
</evidence>
<evidence type="ECO:0000256" key="1">
    <source>
        <dbReference type="ARBA" id="ARBA00004651"/>
    </source>
</evidence>
<dbReference type="Gene3D" id="1.20.1250.20">
    <property type="entry name" value="MFS general substrate transporter like domains"/>
    <property type="match status" value="1"/>
</dbReference>
<dbReference type="EMBL" id="WJIF01000008">
    <property type="protein sequence ID" value="MRG60959.1"/>
    <property type="molecule type" value="Genomic_DNA"/>
</dbReference>
<feature type="transmembrane region" description="Helical" evidence="8">
    <location>
        <begin position="201"/>
        <end position="218"/>
    </location>
</feature>
<dbReference type="AlphaFoldDB" id="A0A6I2F8L3"/>
<feature type="transmembrane region" description="Helical" evidence="8">
    <location>
        <begin position="230"/>
        <end position="250"/>
    </location>
</feature>
<sequence>MTERTFSDLDPTTASVATTVPESAVARSEDAAVRAHQPEHGARNTRVIWLLLAATFVVFLNETIMGVAVPHLVDDLQISVTAAQWLTTAFMLTMAVVIPITGFLLQRFPTKPIFVTAMSLFSAGTLLAALAPGFEVLLGARVVQATGTAIMMPLLMTTLMTVVAPSDRGRFMGRVSIVMSVAPAIGPTISGLILNVLNWRFMFWLVLPIAVAMLIIGARKVETVNEPRKLRIDLFSVVLSAFGFGGLVYGLSLLGGESGGDSGAAATPEWAIGVAMGVGAIGLIAFVWRQLLLQRSDRALLDLRTFRSKNFTISIGMMVVLMATLFGTLIVLPFYLQRVLLLSPLETGLMLLPGGLIMGLLGPTVGRLFDRFGPTPLLIPASIVVSGVLWSLTMVGVDTSVWLVLAAHIVLSIALAFMFTPLFTSALGSVEPRFYSHGSAIVGTLQQVAGAVGTALFISALSAREASAAVAGASELAAQAAGIRAAFLVGAILSIGAIVGALFVRKPADMVEGAGVGH</sequence>
<dbReference type="InterPro" id="IPR020846">
    <property type="entry name" value="MFS_dom"/>
</dbReference>
<evidence type="ECO:0000256" key="7">
    <source>
        <dbReference type="ARBA" id="ARBA00023136"/>
    </source>
</evidence>
<dbReference type="PRINTS" id="PR01036">
    <property type="entry name" value="TCRTETB"/>
</dbReference>
<keyword evidence="3" id="KW-0813">Transport</keyword>
<dbReference type="PANTHER" id="PTHR42718">
    <property type="entry name" value="MAJOR FACILITATOR SUPERFAMILY MULTIDRUG TRANSPORTER MFSC"/>
    <property type="match status" value="1"/>
</dbReference>
<feature type="transmembrane region" description="Helical" evidence="8">
    <location>
        <begin position="481"/>
        <end position="504"/>
    </location>
</feature>
<gene>
    <name evidence="10" type="ORF">GE115_13945</name>
</gene>
<evidence type="ECO:0000256" key="6">
    <source>
        <dbReference type="ARBA" id="ARBA00022989"/>
    </source>
</evidence>